<sequence length="439" mass="49700">MWARILSPVRPRGPNRPVDLQQSHKNIAKAARYSTPPQRQFHDMIEVENQPAGTMVPDVDAESTPDNPPPQLAVSSDQTSSVGLFNDPHAATDDMDLYFDNSFPDEDILGQYMDLADIGDPFNFNIGASHSIQDISLNNGSSVSETTSPAADATCYFRSPLPWVRDWMVSRAHDDGQNTKWLKESAFILPSSDEIRTAIMLYFTHVQPRLPVLSEREFHGLLTEVQSKPISLALLYAILFVATPNRYYENERYVVKAYELLVENNALQQDSHPRSPDPLSWKRATTCFMSRAACLLIALKKTSKPDMFVSFSSFRLHVSLEDFKEDYQFSWYLSAEAKKNTYQLFVALFQLQMRVVPLGKLLVNRMALDAANQSHSQASPYAGEHLSIDEIELKIDEWKQDNGALLDAEPPESFLSTDLKAFKIAQAYTRLSYEYVPPF</sequence>
<protein>
    <recommendedName>
        <fullName evidence="4">Transcription factor domain-containing protein</fullName>
    </recommendedName>
</protein>
<accession>A0AA38WXI8</accession>
<evidence type="ECO:0008006" key="4">
    <source>
        <dbReference type="Google" id="ProtNLM"/>
    </source>
</evidence>
<evidence type="ECO:0000313" key="3">
    <source>
        <dbReference type="Proteomes" id="UP001172673"/>
    </source>
</evidence>
<proteinExistence type="predicted"/>
<feature type="region of interest" description="Disordered" evidence="1">
    <location>
        <begin position="55"/>
        <end position="79"/>
    </location>
</feature>
<keyword evidence="3" id="KW-1185">Reference proteome</keyword>
<organism evidence="2 3">
    <name type="scientific">Cladophialophora chaetospira</name>
    <dbReference type="NCBI Taxonomy" id="386627"/>
    <lineage>
        <taxon>Eukaryota</taxon>
        <taxon>Fungi</taxon>
        <taxon>Dikarya</taxon>
        <taxon>Ascomycota</taxon>
        <taxon>Pezizomycotina</taxon>
        <taxon>Eurotiomycetes</taxon>
        <taxon>Chaetothyriomycetidae</taxon>
        <taxon>Chaetothyriales</taxon>
        <taxon>Herpotrichiellaceae</taxon>
        <taxon>Cladophialophora</taxon>
    </lineage>
</organism>
<gene>
    <name evidence="2" type="ORF">H2200_012291</name>
</gene>
<evidence type="ECO:0000256" key="1">
    <source>
        <dbReference type="SAM" id="MobiDB-lite"/>
    </source>
</evidence>
<evidence type="ECO:0000313" key="2">
    <source>
        <dbReference type="EMBL" id="KAJ9602996.1"/>
    </source>
</evidence>
<name>A0AA38WXI8_9EURO</name>
<dbReference type="AlphaFoldDB" id="A0AA38WXI8"/>
<dbReference type="EMBL" id="JAPDRK010000023">
    <property type="protein sequence ID" value="KAJ9602996.1"/>
    <property type="molecule type" value="Genomic_DNA"/>
</dbReference>
<dbReference type="Proteomes" id="UP001172673">
    <property type="component" value="Unassembled WGS sequence"/>
</dbReference>
<dbReference type="CDD" id="cd12148">
    <property type="entry name" value="fungal_TF_MHR"/>
    <property type="match status" value="1"/>
</dbReference>
<reference evidence="2" key="1">
    <citation type="submission" date="2022-10" db="EMBL/GenBank/DDBJ databases">
        <title>Culturing micro-colonial fungi from biological soil crusts in the Mojave desert and describing Neophaeococcomyces mojavensis, and introducing the new genera and species Taxawa tesnikishii.</title>
        <authorList>
            <person name="Kurbessoian T."/>
            <person name="Stajich J.E."/>
        </authorList>
    </citation>
    <scope>NUCLEOTIDE SEQUENCE</scope>
    <source>
        <strain evidence="2">TK_41</strain>
    </source>
</reference>
<feature type="region of interest" description="Disordered" evidence="1">
    <location>
        <begin position="1"/>
        <end position="22"/>
    </location>
</feature>
<comment type="caution">
    <text evidence="2">The sequence shown here is derived from an EMBL/GenBank/DDBJ whole genome shotgun (WGS) entry which is preliminary data.</text>
</comment>